<keyword evidence="8" id="KW-1185">Reference proteome</keyword>
<sequence>MFVQLLQQAAAEFGIPLTDKQLAHYDSYFQLLLVWNEKVNLTAITGPQEVAVKHMIDSLSCYDERYFPAGASVIDVGTGAGFPGLPLKIFRPDLALTLLDSLQKRLAFLREVVVALELPDIELLHSRAEDAGRGGQRERYDVALSRAVARLNILCELCLPFVKVGGYFIALKGAQYNQEAAESKQALQVLGAEIAEIRPVTLPGLDDVRAVLYIKKVKPTPAAYPRRAGTPEKKPL</sequence>
<dbReference type="STRING" id="112903.SAMN04490178_12553"/>
<keyword evidence="4 6" id="KW-0808">Transferase</keyword>
<comment type="subcellular location">
    <subcellularLocation>
        <location evidence="6">Cytoplasm</location>
    </subcellularLocation>
</comment>
<name>A0A1H8XK92_9FIRM</name>
<keyword evidence="2 6" id="KW-0698">rRNA processing</keyword>
<evidence type="ECO:0000256" key="5">
    <source>
        <dbReference type="ARBA" id="ARBA00022691"/>
    </source>
</evidence>
<dbReference type="GO" id="GO:0070043">
    <property type="term" value="F:rRNA (guanine-N7-)-methyltransferase activity"/>
    <property type="evidence" value="ECO:0007669"/>
    <property type="project" value="UniProtKB-UniRule"/>
</dbReference>
<feature type="binding site" evidence="6">
    <location>
        <position position="82"/>
    </location>
    <ligand>
        <name>S-adenosyl-L-methionine</name>
        <dbReference type="ChEBI" id="CHEBI:59789"/>
    </ligand>
</feature>
<accession>A0A1H8XK92</accession>
<comment type="similarity">
    <text evidence="6">Belongs to the methyltransferase superfamily. RNA methyltransferase RsmG family.</text>
</comment>
<dbReference type="CDD" id="cd02440">
    <property type="entry name" value="AdoMet_MTases"/>
    <property type="match status" value="1"/>
</dbReference>
<evidence type="ECO:0000313" key="7">
    <source>
        <dbReference type="EMBL" id="SEP40494.1"/>
    </source>
</evidence>
<dbReference type="PANTHER" id="PTHR31760">
    <property type="entry name" value="S-ADENOSYL-L-METHIONINE-DEPENDENT METHYLTRANSFERASES SUPERFAMILY PROTEIN"/>
    <property type="match status" value="1"/>
</dbReference>
<comment type="caution">
    <text evidence="6">Lacks conserved residue(s) required for the propagation of feature annotation.</text>
</comment>
<dbReference type="PANTHER" id="PTHR31760:SF0">
    <property type="entry name" value="S-ADENOSYL-L-METHIONINE-DEPENDENT METHYLTRANSFERASES SUPERFAMILY PROTEIN"/>
    <property type="match status" value="1"/>
</dbReference>
<dbReference type="RefSeq" id="WP_091750302.1">
    <property type="nucleotide sequence ID" value="NZ_FODY01000025.1"/>
</dbReference>
<dbReference type="PIRSF" id="PIRSF003078">
    <property type="entry name" value="GidB"/>
    <property type="match status" value="1"/>
</dbReference>
<dbReference type="Pfam" id="PF02527">
    <property type="entry name" value="GidB"/>
    <property type="match status" value="1"/>
</dbReference>
<keyword evidence="5 6" id="KW-0949">S-adenosyl-L-methionine</keyword>
<evidence type="ECO:0000256" key="4">
    <source>
        <dbReference type="ARBA" id="ARBA00022679"/>
    </source>
</evidence>
<dbReference type="InterPro" id="IPR029063">
    <property type="entry name" value="SAM-dependent_MTases_sf"/>
</dbReference>
<dbReference type="NCBIfam" id="TIGR00138">
    <property type="entry name" value="rsmG_gidB"/>
    <property type="match status" value="1"/>
</dbReference>
<protein>
    <recommendedName>
        <fullName evidence="6">Ribosomal RNA small subunit methyltransferase G</fullName>
        <ecNumber evidence="6">2.1.1.-</ecNumber>
    </recommendedName>
    <alternativeName>
        <fullName evidence="6">16S rRNA 7-methylguanosine methyltransferase</fullName>
        <shortName evidence="6">16S rRNA m7G methyltransferase</shortName>
    </alternativeName>
</protein>
<dbReference type="Gene3D" id="3.40.50.150">
    <property type="entry name" value="Vaccinia Virus protein VP39"/>
    <property type="match status" value="1"/>
</dbReference>
<dbReference type="Proteomes" id="UP000198847">
    <property type="component" value="Unassembled WGS sequence"/>
</dbReference>
<dbReference type="EC" id="2.1.1.-" evidence="6"/>
<dbReference type="GO" id="GO:0005829">
    <property type="term" value="C:cytosol"/>
    <property type="evidence" value="ECO:0007669"/>
    <property type="project" value="TreeGrafter"/>
</dbReference>
<evidence type="ECO:0000256" key="1">
    <source>
        <dbReference type="ARBA" id="ARBA00022490"/>
    </source>
</evidence>
<evidence type="ECO:0000313" key="8">
    <source>
        <dbReference type="Proteomes" id="UP000198847"/>
    </source>
</evidence>
<evidence type="ECO:0000256" key="2">
    <source>
        <dbReference type="ARBA" id="ARBA00022552"/>
    </source>
</evidence>
<evidence type="ECO:0000256" key="3">
    <source>
        <dbReference type="ARBA" id="ARBA00022603"/>
    </source>
</evidence>
<gene>
    <name evidence="6" type="primary">rsmG</name>
    <name evidence="7" type="ORF">SAMN04490178_12553</name>
</gene>
<organism evidence="7 8">
    <name type="scientific">Propionispora vibrioides</name>
    <dbReference type="NCBI Taxonomy" id="112903"/>
    <lineage>
        <taxon>Bacteria</taxon>
        <taxon>Bacillati</taxon>
        <taxon>Bacillota</taxon>
        <taxon>Negativicutes</taxon>
        <taxon>Selenomonadales</taxon>
        <taxon>Sporomusaceae</taxon>
        <taxon>Propionispora</taxon>
    </lineage>
</organism>
<dbReference type="InterPro" id="IPR003682">
    <property type="entry name" value="rRNA_ssu_MeTfrase_G"/>
</dbReference>
<keyword evidence="1 6" id="KW-0963">Cytoplasm</keyword>
<comment type="function">
    <text evidence="6">Specifically methylates the N7 position of a guanine in 16S rRNA.</text>
</comment>
<feature type="binding site" evidence="6">
    <location>
        <begin position="128"/>
        <end position="129"/>
    </location>
    <ligand>
        <name>S-adenosyl-L-methionine</name>
        <dbReference type="ChEBI" id="CHEBI:59789"/>
    </ligand>
</feature>
<feature type="binding site" evidence="6">
    <location>
        <position position="146"/>
    </location>
    <ligand>
        <name>S-adenosyl-L-methionine</name>
        <dbReference type="ChEBI" id="CHEBI:59789"/>
    </ligand>
</feature>
<feature type="binding site" evidence="6">
    <location>
        <position position="77"/>
    </location>
    <ligand>
        <name>S-adenosyl-L-methionine</name>
        <dbReference type="ChEBI" id="CHEBI:59789"/>
    </ligand>
</feature>
<dbReference type="HAMAP" id="MF_00074">
    <property type="entry name" value="16SrRNA_methyltr_G"/>
    <property type="match status" value="1"/>
</dbReference>
<proteinExistence type="inferred from homology"/>
<dbReference type="OrthoDB" id="9808773at2"/>
<evidence type="ECO:0000256" key="6">
    <source>
        <dbReference type="HAMAP-Rule" id="MF_00074"/>
    </source>
</evidence>
<dbReference type="SUPFAM" id="SSF53335">
    <property type="entry name" value="S-adenosyl-L-methionine-dependent methyltransferases"/>
    <property type="match status" value="1"/>
</dbReference>
<reference evidence="7 8" key="1">
    <citation type="submission" date="2016-10" db="EMBL/GenBank/DDBJ databases">
        <authorList>
            <person name="de Groot N.N."/>
        </authorList>
    </citation>
    <scope>NUCLEOTIDE SEQUENCE [LARGE SCALE GENOMIC DNA]</scope>
    <source>
        <strain evidence="7 8">DSM 13305</strain>
    </source>
</reference>
<dbReference type="FunFam" id="3.40.50.150:FF:000041">
    <property type="entry name" value="Ribosomal RNA small subunit methyltransferase G"/>
    <property type="match status" value="1"/>
</dbReference>
<dbReference type="EMBL" id="FODY01000025">
    <property type="protein sequence ID" value="SEP40494.1"/>
    <property type="molecule type" value="Genomic_DNA"/>
</dbReference>
<dbReference type="AlphaFoldDB" id="A0A1H8XK92"/>
<keyword evidence="3 6" id="KW-0489">Methyltransferase</keyword>